<protein>
    <submittedName>
        <fullName evidence="1">Uncharacterized protein</fullName>
    </submittedName>
</protein>
<reference evidence="1" key="1">
    <citation type="journal article" date="2014" name="Front. Microbiol.">
        <title>High frequency of phylogenetically diverse reductive dehalogenase-homologous genes in deep subseafloor sedimentary metagenomes.</title>
        <authorList>
            <person name="Kawai M."/>
            <person name="Futagami T."/>
            <person name="Toyoda A."/>
            <person name="Takaki Y."/>
            <person name="Nishi S."/>
            <person name="Hori S."/>
            <person name="Arai W."/>
            <person name="Tsubouchi T."/>
            <person name="Morono Y."/>
            <person name="Uchiyama I."/>
            <person name="Ito T."/>
            <person name="Fujiyama A."/>
            <person name="Inagaki F."/>
            <person name="Takami H."/>
        </authorList>
    </citation>
    <scope>NUCLEOTIDE SEQUENCE</scope>
    <source>
        <strain evidence="1">Expedition CK06-06</strain>
    </source>
</reference>
<gene>
    <name evidence="1" type="ORF">S01H4_13180</name>
</gene>
<comment type="caution">
    <text evidence="1">The sequence shown here is derived from an EMBL/GenBank/DDBJ whole genome shotgun (WGS) entry which is preliminary data.</text>
</comment>
<name>X0Z164_9ZZZZ</name>
<evidence type="ECO:0000313" key="1">
    <source>
        <dbReference type="EMBL" id="GAG54243.1"/>
    </source>
</evidence>
<feature type="non-terminal residue" evidence="1">
    <location>
        <position position="104"/>
    </location>
</feature>
<accession>X0Z164</accession>
<dbReference type="AlphaFoldDB" id="X0Z164"/>
<sequence>MRNEVFIYFKLFYGVKDKHESEVLALKEIQSLIGKKVKPIYNWFDVLSIKPLNNFVNNSIRIQDYITHESCYGRVKGYFTSLPKILDISHLVKRLGYTQEIFLV</sequence>
<proteinExistence type="predicted"/>
<dbReference type="EMBL" id="BART01005816">
    <property type="protein sequence ID" value="GAG54243.1"/>
    <property type="molecule type" value="Genomic_DNA"/>
</dbReference>
<organism evidence="1">
    <name type="scientific">marine sediment metagenome</name>
    <dbReference type="NCBI Taxonomy" id="412755"/>
    <lineage>
        <taxon>unclassified sequences</taxon>
        <taxon>metagenomes</taxon>
        <taxon>ecological metagenomes</taxon>
    </lineage>
</organism>